<organism evidence="1 2">
    <name type="scientific">Paramecium primaurelia</name>
    <dbReference type="NCBI Taxonomy" id="5886"/>
    <lineage>
        <taxon>Eukaryota</taxon>
        <taxon>Sar</taxon>
        <taxon>Alveolata</taxon>
        <taxon>Ciliophora</taxon>
        <taxon>Intramacronucleata</taxon>
        <taxon>Oligohymenophorea</taxon>
        <taxon>Peniculida</taxon>
        <taxon>Parameciidae</taxon>
        <taxon>Paramecium</taxon>
    </lineage>
</organism>
<gene>
    <name evidence="1" type="ORF">PPRIM_AZ9-3.1.T1360099</name>
</gene>
<keyword evidence="2" id="KW-1185">Reference proteome</keyword>
<dbReference type="OMA" id="HYRKMPS"/>
<dbReference type="AlphaFoldDB" id="A0A8S1Q051"/>
<dbReference type="Proteomes" id="UP000688137">
    <property type="component" value="Unassembled WGS sequence"/>
</dbReference>
<name>A0A8S1Q051_PARPR</name>
<evidence type="ECO:0000313" key="1">
    <source>
        <dbReference type="EMBL" id="CAD8108279.1"/>
    </source>
</evidence>
<reference evidence="1" key="1">
    <citation type="submission" date="2021-01" db="EMBL/GenBank/DDBJ databases">
        <authorList>
            <consortium name="Genoscope - CEA"/>
            <person name="William W."/>
        </authorList>
    </citation>
    <scope>NUCLEOTIDE SEQUENCE</scope>
</reference>
<protein>
    <submittedName>
        <fullName evidence="1">Uncharacterized protein</fullName>
    </submittedName>
</protein>
<evidence type="ECO:0000313" key="2">
    <source>
        <dbReference type="Proteomes" id="UP000688137"/>
    </source>
</evidence>
<accession>A0A8S1Q051</accession>
<dbReference type="EMBL" id="CAJJDM010000139">
    <property type="protein sequence ID" value="CAD8108279.1"/>
    <property type="molecule type" value="Genomic_DNA"/>
</dbReference>
<comment type="caution">
    <text evidence="1">The sequence shown here is derived from an EMBL/GenBank/DDBJ whole genome shotgun (WGS) entry which is preliminary data.</text>
</comment>
<sequence>MEKELAHKLDVILKKLSDDVLKIEQDKLQHVFHSVHTISWIVIQSIIPYIREEFRGQTIKVFQLITQLIKCLKDNDFDEVTRKLFQQRAQRRRSLRLINCSLCDNYRKMPQKQDSKQANYKKYLDQLKRDGVELNSKMEHIVLERKIRKLSDDDEQFVYKTSKASQVELDELLQNSNNNNQNQNSIINKPDTFDAETQTETLTSKFSLQSISELRNHFVNYFYLHSQYDNIKQIIEEGIKACEKQTEIFQDVNSDTPALKVKYFAQQSLQHVTQVLQQKIIQIETTKEFKSKELKENLPPLSDIIKQVQLQEHKRKAIEAGIIEYDPEFDPELLQNKRIEFRVKEINGQQVIEEVVVDVESGEVIKTRARQSDPQQEIMLEQEELIKQIKSKEQTIDENEWIVAKYGNQKVKIVQKSDDVTQYEVNTAQTKKIVRVKSVDGNKQLEEEWIAQQADGKHQYKVYQQNGQLLYEDKGESVGIRLSAKRLDHKESIIEERTTENGSVMRILEKQKYGQDTIKIIKRNSQHEIVESITKQVLKDDNGEMYQHEEEVKQGGLKIMRKIYVNGDDQSKKIDEITIHPNGRRSSIVMKQYKDKTEAVYNDEFGDEIQVTKYTYINEKGLQVECQRKMNMRTKEVQMQKTFKNEDGKQTIETTITLDGLEIGKQIIIQIGPNERIERITKNGKTIEQKVIVDEQGQESIHMVDHENNMKIQTTNFTKNSVEYQQQTINLSNGAKRHIHQRSYFDENNEKIIEEDRVDEFGQRILIKKRINALGEEIIQEFEVVENDGFNPELKQIRQSQKRLPRADIQSVIVIDIGIQTEGQIPLFSQTQEQFQQKKQNTQIIIDKPDFNELDKEAFKKLQQGKGKNDPQFQEAVNQIKKFFNKGDGEELKQEEFNEYLTKLRQNHQRQCGEQCSHLLRFYAKLGFLIQKSALNRQVYKLQKVQLQAKESL</sequence>
<proteinExistence type="predicted"/>